<dbReference type="GO" id="GO:0070183">
    <property type="term" value="P:mitochondrial tryptophanyl-tRNA aminoacylation"/>
    <property type="evidence" value="ECO:0007669"/>
    <property type="project" value="TreeGrafter"/>
</dbReference>
<dbReference type="SUPFAM" id="SSF52374">
    <property type="entry name" value="Nucleotidylyl transferase"/>
    <property type="match status" value="1"/>
</dbReference>
<proteinExistence type="inferred from homology"/>
<dbReference type="InterPro" id="IPR001412">
    <property type="entry name" value="aa-tRNA-synth_I_CS"/>
</dbReference>
<dbReference type="Gene3D" id="1.10.240.10">
    <property type="entry name" value="Tyrosyl-Transfer RNA Synthetase"/>
    <property type="match status" value="1"/>
</dbReference>
<evidence type="ECO:0000256" key="3">
    <source>
        <dbReference type="ARBA" id="ARBA00013161"/>
    </source>
</evidence>
<name>A0A6A6HKR8_VIRVR</name>
<protein>
    <recommendedName>
        <fullName evidence="10">Tryptophan--tRNA ligase, mitochondrial</fullName>
        <ecNumber evidence="3">6.1.1.2</ecNumber>
    </recommendedName>
    <alternativeName>
        <fullName evidence="9">Tryptophanyl-tRNA synthetase</fullName>
    </alternativeName>
</protein>
<dbReference type="PRINTS" id="PR01039">
    <property type="entry name" value="TRNASYNTHTRP"/>
</dbReference>
<evidence type="ECO:0000256" key="5">
    <source>
        <dbReference type="ARBA" id="ARBA00022741"/>
    </source>
</evidence>
<dbReference type="GO" id="GO:0005524">
    <property type="term" value="F:ATP binding"/>
    <property type="evidence" value="ECO:0007669"/>
    <property type="project" value="UniProtKB-KW"/>
</dbReference>
<dbReference type="InterPro" id="IPR050203">
    <property type="entry name" value="Trp-tRNA_synthetase"/>
</dbReference>
<dbReference type="EMBL" id="ML991775">
    <property type="protein sequence ID" value="KAF2238561.1"/>
    <property type="molecule type" value="Genomic_DNA"/>
</dbReference>
<dbReference type="InterPro" id="IPR002305">
    <property type="entry name" value="aa-tRNA-synth_Ic"/>
</dbReference>
<dbReference type="FunFam" id="1.10.240.10:FF:000002">
    <property type="entry name" value="Tryptophan--tRNA ligase"/>
    <property type="match status" value="1"/>
</dbReference>
<dbReference type="PANTHER" id="PTHR43766:SF1">
    <property type="entry name" value="TRYPTOPHAN--TRNA LIGASE, MITOCHONDRIAL"/>
    <property type="match status" value="1"/>
</dbReference>
<dbReference type="NCBIfam" id="TIGR00233">
    <property type="entry name" value="trpS"/>
    <property type="match status" value="1"/>
</dbReference>
<keyword evidence="8 11" id="KW-0030">Aminoacyl-tRNA synthetase</keyword>
<evidence type="ECO:0000256" key="2">
    <source>
        <dbReference type="ARBA" id="ARBA00005594"/>
    </source>
</evidence>
<dbReference type="Gene3D" id="3.40.50.620">
    <property type="entry name" value="HUPs"/>
    <property type="match status" value="1"/>
</dbReference>
<dbReference type="InterPro" id="IPR002306">
    <property type="entry name" value="Trp-tRNA-ligase"/>
</dbReference>
<evidence type="ECO:0000256" key="6">
    <source>
        <dbReference type="ARBA" id="ARBA00022840"/>
    </source>
</evidence>
<keyword evidence="7 11" id="KW-0648">Protein biosynthesis</keyword>
<evidence type="ECO:0000313" key="13">
    <source>
        <dbReference type="Proteomes" id="UP000800092"/>
    </source>
</evidence>
<dbReference type="GO" id="GO:0005759">
    <property type="term" value="C:mitochondrial matrix"/>
    <property type="evidence" value="ECO:0007669"/>
    <property type="project" value="UniProtKB-SubCell"/>
</dbReference>
<accession>A0A6A6HKR8</accession>
<dbReference type="Proteomes" id="UP000800092">
    <property type="component" value="Unassembled WGS sequence"/>
</dbReference>
<dbReference type="OrthoDB" id="15808at2759"/>
<dbReference type="GO" id="GO:0004830">
    <property type="term" value="F:tryptophan-tRNA ligase activity"/>
    <property type="evidence" value="ECO:0007669"/>
    <property type="project" value="UniProtKB-EC"/>
</dbReference>
<keyword evidence="4 11" id="KW-0436">Ligase</keyword>
<sequence>MIRGRSRWRELSVSLRDHCTLANRIRSQFYSTRPKAPPVIFSGIQPTGIPHLGNYLGALKQWVKLQNDASPDTTLLYSLVDLHALTTQEDPDQLRQWRRDMLAALIAVGLNPDRSIIFYQSKVPAHTELMWILSTNASMGYLSRMTQWKSKLDLPDDSSPFDAAVKMKLKLGLFSYPVLQAADILVHRATHVPVGSDQSQHLEFARDCANGFNHNYGPVLVAPDTLLSPAKRVMSLTRPHLKMSKSHTDPKSRIMITDSREEIERKVKSALTDSVSGISYDPTGRPGVSNLLEILFHLQDDHDQASPQELAKIYEALSMRAFKEQVSGCIEHHLRGIRDAFASLVRGSDRKRLDEAMMLGTNKANQSAQQTMDSVRNAIGL</sequence>
<evidence type="ECO:0000256" key="8">
    <source>
        <dbReference type="ARBA" id="ARBA00023146"/>
    </source>
</evidence>
<dbReference type="PROSITE" id="PS00178">
    <property type="entry name" value="AA_TRNA_LIGASE_I"/>
    <property type="match status" value="1"/>
</dbReference>
<dbReference type="FunFam" id="3.40.50.620:FF:000082">
    <property type="entry name" value="MSW1p Mitochondrial tryptophanyl-tRNA synthetase"/>
    <property type="match status" value="1"/>
</dbReference>
<dbReference type="Pfam" id="PF00579">
    <property type="entry name" value="tRNA-synt_1b"/>
    <property type="match status" value="1"/>
</dbReference>
<dbReference type="AlphaFoldDB" id="A0A6A6HKR8"/>
<dbReference type="InterPro" id="IPR014729">
    <property type="entry name" value="Rossmann-like_a/b/a_fold"/>
</dbReference>
<evidence type="ECO:0000256" key="7">
    <source>
        <dbReference type="ARBA" id="ARBA00022917"/>
    </source>
</evidence>
<evidence type="ECO:0000256" key="1">
    <source>
        <dbReference type="ARBA" id="ARBA00004305"/>
    </source>
</evidence>
<evidence type="ECO:0000313" key="12">
    <source>
        <dbReference type="EMBL" id="KAF2238561.1"/>
    </source>
</evidence>
<evidence type="ECO:0000256" key="9">
    <source>
        <dbReference type="ARBA" id="ARBA00030268"/>
    </source>
</evidence>
<evidence type="ECO:0000256" key="11">
    <source>
        <dbReference type="RuleBase" id="RU363036"/>
    </source>
</evidence>
<evidence type="ECO:0000256" key="4">
    <source>
        <dbReference type="ARBA" id="ARBA00022598"/>
    </source>
</evidence>
<keyword evidence="6 11" id="KW-0067">ATP-binding</keyword>
<dbReference type="EC" id="6.1.1.2" evidence="3"/>
<keyword evidence="13" id="KW-1185">Reference proteome</keyword>
<organism evidence="12 13">
    <name type="scientific">Viridothelium virens</name>
    <name type="common">Speckled blister lichen</name>
    <name type="synonym">Trypethelium virens</name>
    <dbReference type="NCBI Taxonomy" id="1048519"/>
    <lineage>
        <taxon>Eukaryota</taxon>
        <taxon>Fungi</taxon>
        <taxon>Dikarya</taxon>
        <taxon>Ascomycota</taxon>
        <taxon>Pezizomycotina</taxon>
        <taxon>Dothideomycetes</taxon>
        <taxon>Dothideomycetes incertae sedis</taxon>
        <taxon>Trypetheliales</taxon>
        <taxon>Trypetheliaceae</taxon>
        <taxon>Viridothelium</taxon>
    </lineage>
</organism>
<comment type="subcellular location">
    <subcellularLocation>
        <location evidence="1">Mitochondrion matrix</location>
    </subcellularLocation>
</comment>
<comment type="similarity">
    <text evidence="2 11">Belongs to the class-I aminoacyl-tRNA synthetase family.</text>
</comment>
<keyword evidence="5 11" id="KW-0547">Nucleotide-binding</keyword>
<reference evidence="12" key="1">
    <citation type="journal article" date="2020" name="Stud. Mycol.">
        <title>101 Dothideomycetes genomes: a test case for predicting lifestyles and emergence of pathogens.</title>
        <authorList>
            <person name="Haridas S."/>
            <person name="Albert R."/>
            <person name="Binder M."/>
            <person name="Bloem J."/>
            <person name="Labutti K."/>
            <person name="Salamov A."/>
            <person name="Andreopoulos B."/>
            <person name="Baker S."/>
            <person name="Barry K."/>
            <person name="Bills G."/>
            <person name="Bluhm B."/>
            <person name="Cannon C."/>
            <person name="Castanera R."/>
            <person name="Culley D."/>
            <person name="Daum C."/>
            <person name="Ezra D."/>
            <person name="Gonzalez J."/>
            <person name="Henrissat B."/>
            <person name="Kuo A."/>
            <person name="Liang C."/>
            <person name="Lipzen A."/>
            <person name="Lutzoni F."/>
            <person name="Magnuson J."/>
            <person name="Mondo S."/>
            <person name="Nolan M."/>
            <person name="Ohm R."/>
            <person name="Pangilinan J."/>
            <person name="Park H.-J."/>
            <person name="Ramirez L."/>
            <person name="Alfaro M."/>
            <person name="Sun H."/>
            <person name="Tritt A."/>
            <person name="Yoshinaga Y."/>
            <person name="Zwiers L.-H."/>
            <person name="Turgeon B."/>
            <person name="Goodwin S."/>
            <person name="Spatafora J."/>
            <person name="Crous P."/>
            <person name="Grigoriev I."/>
        </authorList>
    </citation>
    <scope>NUCLEOTIDE SEQUENCE</scope>
    <source>
        <strain evidence="12">Tuck. ex Michener</strain>
    </source>
</reference>
<dbReference type="CDD" id="cd00806">
    <property type="entry name" value="TrpRS_core"/>
    <property type="match status" value="1"/>
</dbReference>
<gene>
    <name evidence="12" type="ORF">EV356DRAFT_505867</name>
</gene>
<dbReference type="PANTHER" id="PTHR43766">
    <property type="entry name" value="TRYPTOPHAN--TRNA LIGASE, MITOCHONDRIAL"/>
    <property type="match status" value="1"/>
</dbReference>
<evidence type="ECO:0000256" key="10">
    <source>
        <dbReference type="ARBA" id="ARBA00069760"/>
    </source>
</evidence>